<protein>
    <submittedName>
        <fullName evidence="2">Lantibiotic dehydratase family protein</fullName>
    </submittedName>
</protein>
<gene>
    <name evidence="2" type="ORF">ACFO5S_08415</name>
</gene>
<dbReference type="InterPro" id="IPR006827">
    <property type="entry name" value="Lant_deHydtase_N"/>
</dbReference>
<keyword evidence="3" id="KW-1185">Reference proteome</keyword>
<feature type="domain" description="Lantibiotic dehydratase N-terminal" evidence="1">
    <location>
        <begin position="43"/>
        <end position="686"/>
    </location>
</feature>
<dbReference type="Pfam" id="PF04738">
    <property type="entry name" value="Lant_dehydr_N"/>
    <property type="match status" value="1"/>
</dbReference>
<dbReference type="EMBL" id="JBHSGV010000003">
    <property type="protein sequence ID" value="MFC4747468.1"/>
    <property type="molecule type" value="Genomic_DNA"/>
</dbReference>
<sequence length="732" mass="84347">MKPQFKILPFSQYVLRTPLFPVSVYLDLLQNYNCEKAIATYKNPLVREALNLASPELVNELNKWENSKADSFNEKKSALELTLLKYIARIASRCTPFGLFAGCSVGNISSETDILLDLPEKHKRFTQFDMQFWIATLQNIAKRDKAIFNLKYFPNSTIYEFGDFYRYIEYKYVKIKREHSITALRKSDTLKEIILKTNSGLTVTEMISLIAADDTEKEEAEHFILHLIDFQFLVSELDTAITGNNEYDRVLSVLKKISDLKDEYLFLEKVQKQTLALDCTLTPTVSQYQTIKDEIQKKGFEYDAKYLFQTDLDTTTYTNNLSQNILKKVAQAIQFLNGIQSKSQSGNLQEFISAFSKRYESQEIPLTIALDTEAGLGYPIHQDMGDSHEILEEFSFTSKKKEIENQIWTPYDYILEEKLNESLSGNTKKIELSENDFPDFDPDPENIPVTISAMIEIYKDEKVSIESTGNLSAAKLLGRFCNGNPAIHQLAATIIEKEERFYPDKILAEVVHIPQSRTGNILRRPALRNFEITYLANSGVEKENTIHLNDLFLSVRNDKIILRSKKLNKEIIPCLSNAHDYSGNSLPVYHFLCALQEQGIKPVYSFNWGVLESHYSYFPRVEYGGVILSKARWFIVKAELTSLLKSTQLMDSFSNWRLTKNIPRYVNWVNSDNTLLLDFETETGIQLFLKSTQNRNKTILEEFLFTEEPIVKNSNGEGFSNQFILSFYKERV</sequence>
<evidence type="ECO:0000313" key="3">
    <source>
        <dbReference type="Proteomes" id="UP001595935"/>
    </source>
</evidence>
<evidence type="ECO:0000259" key="1">
    <source>
        <dbReference type="Pfam" id="PF04738"/>
    </source>
</evidence>
<name>A0ABV9PB29_9FLAO</name>
<reference evidence="3" key="1">
    <citation type="journal article" date="2019" name="Int. J. Syst. Evol. Microbiol.">
        <title>The Global Catalogue of Microorganisms (GCM) 10K type strain sequencing project: providing services to taxonomists for standard genome sequencing and annotation.</title>
        <authorList>
            <consortium name="The Broad Institute Genomics Platform"/>
            <consortium name="The Broad Institute Genome Sequencing Center for Infectious Disease"/>
            <person name="Wu L."/>
            <person name="Ma J."/>
        </authorList>
    </citation>
    <scope>NUCLEOTIDE SEQUENCE [LARGE SCALE GENOMIC DNA]</scope>
    <source>
        <strain evidence="3">WYCCWR 13023</strain>
    </source>
</reference>
<proteinExistence type="predicted"/>
<dbReference type="Proteomes" id="UP001595935">
    <property type="component" value="Unassembled WGS sequence"/>
</dbReference>
<comment type="caution">
    <text evidence="2">The sequence shown here is derived from an EMBL/GenBank/DDBJ whole genome shotgun (WGS) entry which is preliminary data.</text>
</comment>
<organism evidence="2 3">
    <name type="scientific">Flavobacterium branchiicola</name>
    <dbReference type="NCBI Taxonomy" id="1114875"/>
    <lineage>
        <taxon>Bacteria</taxon>
        <taxon>Pseudomonadati</taxon>
        <taxon>Bacteroidota</taxon>
        <taxon>Flavobacteriia</taxon>
        <taxon>Flavobacteriales</taxon>
        <taxon>Flavobacteriaceae</taxon>
        <taxon>Flavobacterium</taxon>
    </lineage>
</organism>
<dbReference type="RefSeq" id="WP_213257238.1">
    <property type="nucleotide sequence ID" value="NZ_JAGYWA010000003.1"/>
</dbReference>
<evidence type="ECO:0000313" key="2">
    <source>
        <dbReference type="EMBL" id="MFC4747468.1"/>
    </source>
</evidence>
<accession>A0ABV9PB29</accession>